<feature type="transmembrane region" description="Helical" evidence="7">
    <location>
        <begin position="194"/>
        <end position="214"/>
    </location>
</feature>
<feature type="transmembrane region" description="Helical" evidence="7">
    <location>
        <begin position="315"/>
        <end position="336"/>
    </location>
</feature>
<dbReference type="PROSITE" id="PS50850">
    <property type="entry name" value="MFS"/>
    <property type="match status" value="1"/>
</dbReference>
<dbReference type="PROSITE" id="PS00217">
    <property type="entry name" value="SUGAR_TRANSPORT_2"/>
    <property type="match status" value="1"/>
</dbReference>
<evidence type="ECO:0000256" key="2">
    <source>
        <dbReference type="ARBA" id="ARBA00010992"/>
    </source>
</evidence>
<reference evidence="9" key="1">
    <citation type="submission" date="2018-01" db="EMBL/GenBank/DDBJ databases">
        <authorList>
            <person name="Clerissi C."/>
        </authorList>
    </citation>
    <scope>NUCLEOTIDE SEQUENCE</scope>
    <source>
        <strain evidence="9">Cupriavidus taiwanensis STM 3521</strain>
    </source>
</reference>
<dbReference type="GO" id="GO:0022857">
    <property type="term" value="F:transmembrane transporter activity"/>
    <property type="evidence" value="ECO:0007669"/>
    <property type="project" value="InterPro"/>
</dbReference>
<evidence type="ECO:0000256" key="5">
    <source>
        <dbReference type="ARBA" id="ARBA00022989"/>
    </source>
</evidence>
<evidence type="ECO:0000256" key="1">
    <source>
        <dbReference type="ARBA" id="ARBA00004141"/>
    </source>
</evidence>
<feature type="transmembrane region" description="Helical" evidence="7">
    <location>
        <begin position="434"/>
        <end position="455"/>
    </location>
</feature>
<dbReference type="PANTHER" id="PTHR23511:SF34">
    <property type="entry name" value="SYNAPTIC VESICLE GLYCOPROTEIN 2"/>
    <property type="match status" value="1"/>
</dbReference>
<evidence type="ECO:0000256" key="6">
    <source>
        <dbReference type="ARBA" id="ARBA00023136"/>
    </source>
</evidence>
<dbReference type="InterPro" id="IPR036259">
    <property type="entry name" value="MFS_trans_sf"/>
</dbReference>
<keyword evidence="3" id="KW-0813">Transport</keyword>
<comment type="similarity">
    <text evidence="2">Belongs to the major facilitator superfamily. Sugar transporter (TC 2.A.1.1) family.</text>
</comment>
<dbReference type="AlphaFoldDB" id="A0A375BHD9"/>
<gene>
    <name evidence="9" type="ORF">CBM2589_B120370</name>
</gene>
<evidence type="ECO:0000256" key="7">
    <source>
        <dbReference type="SAM" id="Phobius"/>
    </source>
</evidence>
<evidence type="ECO:0000256" key="3">
    <source>
        <dbReference type="ARBA" id="ARBA00022448"/>
    </source>
</evidence>
<dbReference type="Gene3D" id="1.20.1250.20">
    <property type="entry name" value="MFS general substrate transporter like domains"/>
    <property type="match status" value="1"/>
</dbReference>
<comment type="caution">
    <text evidence="9">The sequence shown here is derived from an EMBL/GenBank/DDBJ whole genome shotgun (WGS) entry which is preliminary data.</text>
</comment>
<feature type="transmembrane region" description="Helical" evidence="7">
    <location>
        <begin position="403"/>
        <end position="422"/>
    </location>
</feature>
<evidence type="ECO:0000313" key="9">
    <source>
        <dbReference type="EMBL" id="SOY44407.1"/>
    </source>
</evidence>
<dbReference type="SUPFAM" id="SSF103473">
    <property type="entry name" value="MFS general substrate transporter"/>
    <property type="match status" value="1"/>
</dbReference>
<feature type="transmembrane region" description="Helical" evidence="7">
    <location>
        <begin position="107"/>
        <end position="126"/>
    </location>
</feature>
<dbReference type="GO" id="GO:0016020">
    <property type="term" value="C:membrane"/>
    <property type="evidence" value="ECO:0007669"/>
    <property type="project" value="UniProtKB-SubCell"/>
</dbReference>
<organism evidence="9">
    <name type="scientific">Cupriavidus taiwanensis</name>
    <dbReference type="NCBI Taxonomy" id="164546"/>
    <lineage>
        <taxon>Bacteria</taxon>
        <taxon>Pseudomonadati</taxon>
        <taxon>Pseudomonadota</taxon>
        <taxon>Betaproteobacteria</taxon>
        <taxon>Burkholderiales</taxon>
        <taxon>Burkholderiaceae</taxon>
        <taxon>Cupriavidus</taxon>
    </lineage>
</organism>
<dbReference type="InterPro" id="IPR005828">
    <property type="entry name" value="MFS_sugar_transport-like"/>
</dbReference>
<feature type="transmembrane region" description="Helical" evidence="7">
    <location>
        <begin position="43"/>
        <end position="67"/>
    </location>
</feature>
<sequence length="467" mass="50227">MKAAEYSMASDMNYRHSAHDSQGAIIARLERLQKSSLQIRARLLIGLATFFDGFDALVIAATLPVLIQEWALSPAQIGLLIAGSSVGALLGTLVFPQIADRFGRLKAITISTGIIGFGSIACGLTHSFEVFLIIRVIQGIGIGGELPVAATYINEIARAHGRGRFVLLYEVIYPIGLLISTIVGAWMVPRLGWQSLYFVGGLPLLLCVLVPWLVPESPRWLAQRNRFAEAHVAMQRFEASAGAILDVPEDGAHYDKLLANIPKRRVRDLFGAAYVRRTLVIALLWAACGFIQSCLTTWLPTIYQTVYKVPLQTALNLAIGCSALGVIGSLVCAVLVDRVGRKPVIIWAFFACATALILAGLMVNQSVYVVATLCSIAFGLLACGFITVFVYTPEMYPTSIRALGCGLGGVWSKLAAISGPMVVTQLVDIGLLNMAFYCLAAVTLVTAVTVAKIGIETRGKVLEELEA</sequence>
<accession>A0A375BHD9</accession>
<dbReference type="CDD" id="cd17316">
    <property type="entry name" value="MFS_SV2_like"/>
    <property type="match status" value="1"/>
</dbReference>
<dbReference type="Pfam" id="PF00083">
    <property type="entry name" value="Sugar_tr"/>
    <property type="match status" value="1"/>
</dbReference>
<keyword evidence="5 7" id="KW-1133">Transmembrane helix</keyword>
<evidence type="ECO:0000259" key="8">
    <source>
        <dbReference type="PROSITE" id="PS50850"/>
    </source>
</evidence>
<dbReference type="PANTHER" id="PTHR23511">
    <property type="entry name" value="SYNAPTIC VESICLE GLYCOPROTEIN 2"/>
    <property type="match status" value="1"/>
</dbReference>
<feature type="transmembrane region" description="Helical" evidence="7">
    <location>
        <begin position="368"/>
        <end position="391"/>
    </location>
</feature>
<evidence type="ECO:0000256" key="4">
    <source>
        <dbReference type="ARBA" id="ARBA00022692"/>
    </source>
</evidence>
<dbReference type="InterPro" id="IPR005829">
    <property type="entry name" value="Sugar_transporter_CS"/>
</dbReference>
<keyword evidence="6 7" id="KW-0472">Membrane</keyword>
<name>A0A375BHD9_9BURK</name>
<dbReference type="EMBL" id="OFSP01000004">
    <property type="protein sequence ID" value="SOY44407.1"/>
    <property type="molecule type" value="Genomic_DNA"/>
</dbReference>
<proteinExistence type="inferred from homology"/>
<feature type="transmembrane region" description="Helical" evidence="7">
    <location>
        <begin position="165"/>
        <end position="188"/>
    </location>
</feature>
<dbReference type="RefSeq" id="WP_240990186.1">
    <property type="nucleotide sequence ID" value="NZ_LT976856.1"/>
</dbReference>
<feature type="transmembrane region" description="Helical" evidence="7">
    <location>
        <begin position="132"/>
        <end position="153"/>
    </location>
</feature>
<dbReference type="Proteomes" id="UP000256297">
    <property type="component" value="Chromosome CBM2589_b"/>
</dbReference>
<feature type="domain" description="Major facilitator superfamily (MFS) profile" evidence="8">
    <location>
        <begin position="41"/>
        <end position="458"/>
    </location>
</feature>
<protein>
    <submittedName>
        <fullName evidence="9">Major facilitator superfamily MFS_1</fullName>
    </submittedName>
</protein>
<feature type="transmembrane region" description="Helical" evidence="7">
    <location>
        <begin position="343"/>
        <end position="362"/>
    </location>
</feature>
<feature type="transmembrane region" description="Helical" evidence="7">
    <location>
        <begin position="279"/>
        <end position="303"/>
    </location>
</feature>
<feature type="transmembrane region" description="Helical" evidence="7">
    <location>
        <begin position="73"/>
        <end position="95"/>
    </location>
</feature>
<dbReference type="InterPro" id="IPR020846">
    <property type="entry name" value="MFS_dom"/>
</dbReference>
<comment type="subcellular location">
    <subcellularLocation>
        <location evidence="1">Membrane</location>
        <topology evidence="1">Multi-pass membrane protein</topology>
    </subcellularLocation>
</comment>
<keyword evidence="4 7" id="KW-0812">Transmembrane</keyword>